<dbReference type="RefSeq" id="WP_101893617.1">
    <property type="nucleotide sequence ID" value="NZ_CP022684.1"/>
</dbReference>
<evidence type="ECO:0000256" key="1">
    <source>
        <dbReference type="SAM" id="SignalP"/>
    </source>
</evidence>
<protein>
    <recommendedName>
        <fullName evidence="4">Porin domain-containing protein</fullName>
    </recommendedName>
</protein>
<evidence type="ECO:0000313" key="2">
    <source>
        <dbReference type="EMBL" id="AUM12281.1"/>
    </source>
</evidence>
<dbReference type="KEGG" id="kak:Kalk_07585"/>
<dbReference type="SUPFAM" id="SSF56935">
    <property type="entry name" value="Porins"/>
    <property type="match status" value="1"/>
</dbReference>
<gene>
    <name evidence="2" type="ORF">Kalk_07585</name>
</gene>
<evidence type="ECO:0000313" key="3">
    <source>
        <dbReference type="Proteomes" id="UP000235116"/>
    </source>
</evidence>
<dbReference type="InterPro" id="IPR023614">
    <property type="entry name" value="Porin_dom_sf"/>
</dbReference>
<dbReference type="Proteomes" id="UP000235116">
    <property type="component" value="Chromosome"/>
</dbReference>
<dbReference type="Gene3D" id="2.40.160.10">
    <property type="entry name" value="Porin"/>
    <property type="match status" value="1"/>
</dbReference>
<dbReference type="AlphaFoldDB" id="A0A2K9LJC8"/>
<accession>A0A2K9LJC8</accession>
<feature type="signal peptide" evidence="1">
    <location>
        <begin position="1"/>
        <end position="20"/>
    </location>
</feature>
<reference evidence="3" key="1">
    <citation type="submission" date="2017-08" db="EMBL/GenBank/DDBJ databases">
        <title>Direct submision.</title>
        <authorList>
            <person name="Kim S.-J."/>
            <person name="Rhee S.-K."/>
        </authorList>
    </citation>
    <scope>NUCLEOTIDE SEQUENCE [LARGE SCALE GENOMIC DNA]</scope>
    <source>
        <strain evidence="3">GI5</strain>
    </source>
</reference>
<evidence type="ECO:0008006" key="4">
    <source>
        <dbReference type="Google" id="ProtNLM"/>
    </source>
</evidence>
<keyword evidence="1" id="KW-0732">Signal</keyword>
<proteinExistence type="predicted"/>
<keyword evidence="3" id="KW-1185">Reference proteome</keyword>
<sequence length="416" mass="46024">MRTHLLVVLAIGALCQSAYADLNIEERIRISGFGTVAFALSDDQDADYRANIEQSTGVGSSNNPDGGLDSIFGTQIDVVLTPKLTATAQIISRRLSDYNSTQPYFEWANLKYDVSEQLYLRAGRFVAPTFLVSESRMVGYAQPAVRPVAEVYLLSPISYMNGFDAGYKFLWGDSLVKLRAGIGALNQEINQVNGTLDFTFDIKSIDATIENGGSKFRIGYQNFKMDVKNDALELYDVAMDMLEANGVANASLIHDRMQRLDVPTDFISIGYMYDEGGLFVQTEYARREFDSDFAQSLDGVYFLGGYHFGDISPYFSISKLIHRNQAEFPDLDTSSIDPGLGGLVTAVNAGSEFLIERDAIGAGVRWDISGGFALKAQWDYVMKPKNTAAEFVNYTPEFFSESRDVNIISAALDFTF</sequence>
<dbReference type="EMBL" id="CP022684">
    <property type="protein sequence ID" value="AUM12281.1"/>
    <property type="molecule type" value="Genomic_DNA"/>
</dbReference>
<dbReference type="OrthoDB" id="197869at2"/>
<organism evidence="2 3">
    <name type="scientific">Ketobacter alkanivorans</name>
    <dbReference type="NCBI Taxonomy" id="1917421"/>
    <lineage>
        <taxon>Bacteria</taxon>
        <taxon>Pseudomonadati</taxon>
        <taxon>Pseudomonadota</taxon>
        <taxon>Gammaproteobacteria</taxon>
        <taxon>Pseudomonadales</taxon>
        <taxon>Ketobacteraceae</taxon>
        <taxon>Ketobacter</taxon>
    </lineage>
</organism>
<name>A0A2K9LJC8_9GAMM</name>
<feature type="chain" id="PRO_5014875431" description="Porin domain-containing protein" evidence="1">
    <location>
        <begin position="21"/>
        <end position="416"/>
    </location>
</feature>